<organism evidence="2 3">
    <name type="scientific">Chlamydomonas reinhardtii</name>
    <name type="common">Chlamydomonas smithii</name>
    <dbReference type="NCBI Taxonomy" id="3055"/>
    <lineage>
        <taxon>Eukaryota</taxon>
        <taxon>Viridiplantae</taxon>
        <taxon>Chlorophyta</taxon>
        <taxon>core chlorophytes</taxon>
        <taxon>Chlorophyceae</taxon>
        <taxon>CS clade</taxon>
        <taxon>Chlamydomonadales</taxon>
        <taxon>Chlamydomonadaceae</taxon>
        <taxon>Chlamydomonas</taxon>
    </lineage>
</organism>
<dbReference type="STRING" id="3055.A0A2K3D6X5"/>
<name>A0A2K3D6X5_CHLRE</name>
<proteinExistence type="predicted"/>
<keyword evidence="3" id="KW-1185">Reference proteome</keyword>
<feature type="chain" id="PRO_5014431535" evidence="1">
    <location>
        <begin position="29"/>
        <end position="510"/>
    </location>
</feature>
<dbReference type="GeneID" id="5719496"/>
<dbReference type="RefSeq" id="XP_042919210.1">
    <property type="nucleotide sequence ID" value="XM_043068751.1"/>
</dbReference>
<reference evidence="2 3" key="1">
    <citation type="journal article" date="2007" name="Science">
        <title>The Chlamydomonas genome reveals the evolution of key animal and plant functions.</title>
        <authorList>
            <person name="Merchant S.S."/>
            <person name="Prochnik S.E."/>
            <person name="Vallon O."/>
            <person name="Harris E.H."/>
            <person name="Karpowicz S.J."/>
            <person name="Witman G.B."/>
            <person name="Terry A."/>
            <person name="Salamov A."/>
            <person name="Fritz-Laylin L.K."/>
            <person name="Marechal-Drouard L."/>
            <person name="Marshall W.F."/>
            <person name="Qu L.H."/>
            <person name="Nelson D.R."/>
            <person name="Sanderfoot A.A."/>
            <person name="Spalding M.H."/>
            <person name="Kapitonov V.V."/>
            <person name="Ren Q."/>
            <person name="Ferris P."/>
            <person name="Lindquist E."/>
            <person name="Shapiro H."/>
            <person name="Lucas S.M."/>
            <person name="Grimwood J."/>
            <person name="Schmutz J."/>
            <person name="Cardol P."/>
            <person name="Cerutti H."/>
            <person name="Chanfreau G."/>
            <person name="Chen C.L."/>
            <person name="Cognat V."/>
            <person name="Croft M.T."/>
            <person name="Dent R."/>
            <person name="Dutcher S."/>
            <person name="Fernandez E."/>
            <person name="Fukuzawa H."/>
            <person name="Gonzalez-Ballester D."/>
            <person name="Gonzalez-Halphen D."/>
            <person name="Hallmann A."/>
            <person name="Hanikenne M."/>
            <person name="Hippler M."/>
            <person name="Inwood W."/>
            <person name="Jabbari K."/>
            <person name="Kalanon M."/>
            <person name="Kuras R."/>
            <person name="Lefebvre P.A."/>
            <person name="Lemaire S.D."/>
            <person name="Lobanov A.V."/>
            <person name="Lohr M."/>
            <person name="Manuell A."/>
            <person name="Meier I."/>
            <person name="Mets L."/>
            <person name="Mittag M."/>
            <person name="Mittelmeier T."/>
            <person name="Moroney J.V."/>
            <person name="Moseley J."/>
            <person name="Napoli C."/>
            <person name="Nedelcu A.M."/>
            <person name="Niyogi K."/>
            <person name="Novoselov S.V."/>
            <person name="Paulsen I.T."/>
            <person name="Pazour G."/>
            <person name="Purton S."/>
            <person name="Ral J.P."/>
            <person name="Riano-Pachon D.M."/>
            <person name="Riekhof W."/>
            <person name="Rymarquis L."/>
            <person name="Schroda M."/>
            <person name="Stern D."/>
            <person name="Umen J."/>
            <person name="Willows R."/>
            <person name="Wilson N."/>
            <person name="Zimmer S.L."/>
            <person name="Allmer J."/>
            <person name="Balk J."/>
            <person name="Bisova K."/>
            <person name="Chen C.J."/>
            <person name="Elias M."/>
            <person name="Gendler K."/>
            <person name="Hauser C."/>
            <person name="Lamb M.R."/>
            <person name="Ledford H."/>
            <person name="Long J.C."/>
            <person name="Minagawa J."/>
            <person name="Page M.D."/>
            <person name="Pan J."/>
            <person name="Pootakham W."/>
            <person name="Roje S."/>
            <person name="Rose A."/>
            <person name="Stahlberg E."/>
            <person name="Terauchi A.M."/>
            <person name="Yang P."/>
            <person name="Ball S."/>
            <person name="Bowler C."/>
            <person name="Dieckmann C.L."/>
            <person name="Gladyshev V.N."/>
            <person name="Green P."/>
            <person name="Jorgensen R."/>
            <person name="Mayfield S."/>
            <person name="Mueller-Roeber B."/>
            <person name="Rajamani S."/>
            <person name="Sayre R.T."/>
            <person name="Brokstein P."/>
            <person name="Dubchak I."/>
            <person name="Goodstein D."/>
            <person name="Hornick L."/>
            <person name="Huang Y.W."/>
            <person name="Jhaveri J."/>
            <person name="Luo Y."/>
            <person name="Martinez D."/>
            <person name="Ngau W.C."/>
            <person name="Otillar B."/>
            <person name="Poliakov A."/>
            <person name="Porter A."/>
            <person name="Szajkowski L."/>
            <person name="Werner G."/>
            <person name="Zhou K."/>
            <person name="Grigoriev I.V."/>
            <person name="Rokhsar D.S."/>
            <person name="Grossman A.R."/>
        </authorList>
    </citation>
    <scope>NUCLEOTIDE SEQUENCE [LARGE SCALE GENOMIC DNA]</scope>
    <source>
        <strain evidence="3">CC-503</strain>
    </source>
</reference>
<feature type="signal peptide" evidence="1">
    <location>
        <begin position="1"/>
        <end position="28"/>
    </location>
</feature>
<dbReference type="ExpressionAtlas" id="A0A2K3D6X5">
    <property type="expression patterns" value="differential"/>
</dbReference>
<keyword evidence="1" id="KW-0732">Signal</keyword>
<dbReference type="AlphaFoldDB" id="A0A2K3D6X5"/>
<evidence type="ECO:0000313" key="2">
    <source>
        <dbReference type="EMBL" id="PNW76280.1"/>
    </source>
</evidence>
<dbReference type="Proteomes" id="UP000006906">
    <property type="component" value="Chromosome 12"/>
</dbReference>
<sequence>MKGAQMFRPAAAAAAAATVLLMCCVSSADTGSSARASAVAVSSGGSPSTAFSGSVAGPGQDASSSVVVVNGKTLVNDSQVLYNQASADLAWDAAPACPAESASQPVVLDSMGRPWSWNPASQQSCAVRPSPAGPPAATVAWDAAPRCSFAPTADTATPDASGRLWSWQGGASCAHKNSDGTPIYYDGYQVGPAAGRRRALLGRTGDDASSAAVTMPVTKIGATLTDGAAVDVEVQQLLDWTAALPCPMAPNANNSATDARGWLWGQSQGARCAFKAAGSRPIYYPGYVAANYDLAPLCSAAVSRATSMADWQGRLWNWEAGVNCVHTCERPSDQLAAALAAAAVQTALAANTSAAGAQPAATSEPVATAADGGKDSAAAAAQVAVDATLAAAVDARAAVGAATAPVAAGTAAHQQVPANATAAKDKAEAEAVRAAAHGDALVAMMGDPETAAALAEAAGPATGARTDAGDAVVAAGQTDIAVGPGAGRSVLHGAWGIAATLKQPLIWTTV</sequence>
<dbReference type="EMBL" id="CM008973">
    <property type="protein sequence ID" value="PNW76280.1"/>
    <property type="molecule type" value="Genomic_DNA"/>
</dbReference>
<gene>
    <name evidence="2" type="ORF">CHLRE_12g540900v5</name>
</gene>
<dbReference type="OrthoDB" id="547673at2759"/>
<evidence type="ECO:0000256" key="1">
    <source>
        <dbReference type="SAM" id="SignalP"/>
    </source>
</evidence>
<protein>
    <submittedName>
        <fullName evidence="2">Uncharacterized protein</fullName>
    </submittedName>
</protein>
<evidence type="ECO:0000313" key="3">
    <source>
        <dbReference type="Proteomes" id="UP000006906"/>
    </source>
</evidence>
<dbReference type="Gramene" id="PNW76280">
    <property type="protein sequence ID" value="PNW76280"/>
    <property type="gene ID" value="CHLRE_12g540900v5"/>
</dbReference>
<accession>A0A2K3D6X5</accession>
<dbReference type="InParanoid" id="A0A2K3D6X5"/>